<evidence type="ECO:0000256" key="8">
    <source>
        <dbReference type="RuleBase" id="RU000461"/>
    </source>
</evidence>
<evidence type="ECO:0000256" key="2">
    <source>
        <dbReference type="ARBA" id="ARBA00010617"/>
    </source>
</evidence>
<dbReference type="InterPro" id="IPR050364">
    <property type="entry name" value="Cytochrome_P450_fung"/>
</dbReference>
<protein>
    <recommendedName>
        <fullName evidence="11">Cytochrome P450</fullName>
    </recommendedName>
</protein>
<dbReference type="SUPFAM" id="SSF48264">
    <property type="entry name" value="Cytochrome P450"/>
    <property type="match status" value="1"/>
</dbReference>
<dbReference type="InterPro" id="IPR036396">
    <property type="entry name" value="Cyt_P450_sf"/>
</dbReference>
<comment type="cofactor">
    <cofactor evidence="1 7">
        <name>heme</name>
        <dbReference type="ChEBI" id="CHEBI:30413"/>
    </cofactor>
</comment>
<accession>Q0CQT3</accession>
<comment type="similarity">
    <text evidence="2 8">Belongs to the cytochrome P450 family.</text>
</comment>
<dbReference type="Proteomes" id="UP000007963">
    <property type="component" value="Unassembled WGS sequence"/>
</dbReference>
<dbReference type="PRINTS" id="PR00385">
    <property type="entry name" value="P450"/>
</dbReference>
<keyword evidence="5 7" id="KW-0408">Iron</keyword>
<feature type="binding site" description="axial binding residue" evidence="7">
    <location>
        <position position="315"/>
    </location>
    <ligand>
        <name>heme</name>
        <dbReference type="ChEBI" id="CHEBI:30413"/>
    </ligand>
    <ligandPart>
        <name>Fe</name>
        <dbReference type="ChEBI" id="CHEBI:18248"/>
    </ligandPart>
</feature>
<gene>
    <name evidence="9" type="ORF">ATEG_03951</name>
</gene>
<keyword evidence="6 8" id="KW-0503">Monooxygenase</keyword>
<dbReference type="EMBL" id="CH476598">
    <property type="protein sequence ID" value="EAU35753.1"/>
    <property type="molecule type" value="Genomic_DNA"/>
</dbReference>
<keyword evidence="4 8" id="KW-0560">Oxidoreductase</keyword>
<proteinExistence type="inferred from homology"/>
<evidence type="ECO:0000313" key="10">
    <source>
        <dbReference type="Proteomes" id="UP000007963"/>
    </source>
</evidence>
<evidence type="ECO:0000256" key="3">
    <source>
        <dbReference type="ARBA" id="ARBA00022723"/>
    </source>
</evidence>
<keyword evidence="7 8" id="KW-0349">Heme</keyword>
<dbReference type="HOGENOM" id="CLU_001570_2_0_1"/>
<dbReference type="AlphaFoldDB" id="Q0CQT3"/>
<dbReference type="GO" id="GO:0005506">
    <property type="term" value="F:iron ion binding"/>
    <property type="evidence" value="ECO:0007669"/>
    <property type="project" value="InterPro"/>
</dbReference>
<evidence type="ECO:0000256" key="7">
    <source>
        <dbReference type="PIRSR" id="PIRSR602401-1"/>
    </source>
</evidence>
<dbReference type="STRING" id="341663.Q0CQT3"/>
<dbReference type="InterPro" id="IPR017972">
    <property type="entry name" value="Cyt_P450_CS"/>
</dbReference>
<dbReference type="GeneID" id="4318273"/>
<dbReference type="PRINTS" id="PR00463">
    <property type="entry name" value="EP450I"/>
</dbReference>
<dbReference type="eggNOG" id="KOG0156">
    <property type="taxonomic scope" value="Eukaryota"/>
</dbReference>
<dbReference type="GO" id="GO:0016705">
    <property type="term" value="F:oxidoreductase activity, acting on paired donors, with incorporation or reduction of molecular oxygen"/>
    <property type="evidence" value="ECO:0007669"/>
    <property type="project" value="InterPro"/>
</dbReference>
<evidence type="ECO:0000256" key="6">
    <source>
        <dbReference type="ARBA" id="ARBA00023033"/>
    </source>
</evidence>
<keyword evidence="3 7" id="KW-0479">Metal-binding</keyword>
<dbReference type="PANTHER" id="PTHR46300">
    <property type="entry name" value="P450, PUTATIVE (EUROFUNG)-RELATED-RELATED"/>
    <property type="match status" value="1"/>
</dbReference>
<dbReference type="GO" id="GO:0020037">
    <property type="term" value="F:heme binding"/>
    <property type="evidence" value="ECO:0007669"/>
    <property type="project" value="InterPro"/>
</dbReference>
<dbReference type="OMA" id="IERTHIK"/>
<name>Q0CQT3_ASPTN</name>
<evidence type="ECO:0000256" key="1">
    <source>
        <dbReference type="ARBA" id="ARBA00001971"/>
    </source>
</evidence>
<dbReference type="PANTHER" id="PTHR46300:SF2">
    <property type="entry name" value="CYTOCHROME P450 MONOOXYGENASE ALNH-RELATED"/>
    <property type="match status" value="1"/>
</dbReference>
<evidence type="ECO:0000256" key="5">
    <source>
        <dbReference type="ARBA" id="ARBA00023004"/>
    </source>
</evidence>
<dbReference type="GO" id="GO:0004497">
    <property type="term" value="F:monooxygenase activity"/>
    <property type="evidence" value="ECO:0007669"/>
    <property type="project" value="UniProtKB-KW"/>
</dbReference>
<dbReference type="PROSITE" id="PS00086">
    <property type="entry name" value="CYTOCHROME_P450"/>
    <property type="match status" value="1"/>
</dbReference>
<evidence type="ECO:0000256" key="4">
    <source>
        <dbReference type="ARBA" id="ARBA00023002"/>
    </source>
</evidence>
<dbReference type="Gene3D" id="1.10.630.10">
    <property type="entry name" value="Cytochrome P450"/>
    <property type="match status" value="1"/>
</dbReference>
<dbReference type="Pfam" id="PF00067">
    <property type="entry name" value="p450"/>
    <property type="match status" value="1"/>
</dbReference>
<evidence type="ECO:0008006" key="11">
    <source>
        <dbReference type="Google" id="ProtNLM"/>
    </source>
</evidence>
<dbReference type="InterPro" id="IPR001128">
    <property type="entry name" value="Cyt_P450"/>
</dbReference>
<dbReference type="OrthoDB" id="1103324at2759"/>
<dbReference type="CDD" id="cd11065">
    <property type="entry name" value="CYP64-like"/>
    <property type="match status" value="1"/>
</dbReference>
<sequence length="416" mass="48155">MPYGQAWRNQRKIYQAILSITAVRSLTPLQEAEATLTLYQLSQTPELYYDHIRRYSTAVILSSVFGIRGPEFDHRNITRLYHAQDQFTGILETGATPPVDIFPFLKRLPDFMSPWRRWARQIRAEQRQLYFELLQEVKSQRARGIYRNCFMSQLLDEKFAEKYELDEEHIAYIGGVLMEGGSDTTASTLLSFLLAMTKYPKVFQKAQEEVDRVCGMSSSPTFDLIAKLPYVKHCVSEVGIRSSFHDEYKGFNFPTGTTFLANTWAIHHDPELYDRPDDFIPERYEHHPLGFKTDIKKTTDGIRKTYGFGAGRRICPGSHLAENSLTSRELNGNIFQDINIAKIIWAFNIRAGTDPTTGRHLQDEEVNVDVATQWTDGFLIAPKPFPIVMELRSEKHREVFRRELEDARKVFQSYED</sequence>
<reference evidence="10" key="1">
    <citation type="submission" date="2005-09" db="EMBL/GenBank/DDBJ databases">
        <title>Annotation of the Aspergillus terreus NIH2624 genome.</title>
        <authorList>
            <person name="Birren B.W."/>
            <person name="Lander E.S."/>
            <person name="Galagan J.E."/>
            <person name="Nusbaum C."/>
            <person name="Devon K."/>
            <person name="Henn M."/>
            <person name="Ma L.-J."/>
            <person name="Jaffe D.B."/>
            <person name="Butler J."/>
            <person name="Alvarez P."/>
            <person name="Gnerre S."/>
            <person name="Grabherr M."/>
            <person name="Kleber M."/>
            <person name="Mauceli E.W."/>
            <person name="Brockman W."/>
            <person name="Rounsley S."/>
            <person name="Young S.K."/>
            <person name="LaButti K."/>
            <person name="Pushparaj V."/>
            <person name="DeCaprio D."/>
            <person name="Crawford M."/>
            <person name="Koehrsen M."/>
            <person name="Engels R."/>
            <person name="Montgomery P."/>
            <person name="Pearson M."/>
            <person name="Howarth C."/>
            <person name="Larson L."/>
            <person name="Luoma S."/>
            <person name="White J."/>
            <person name="Alvarado L."/>
            <person name="Kodira C.D."/>
            <person name="Zeng Q."/>
            <person name="Oleary S."/>
            <person name="Yandava C."/>
            <person name="Denning D.W."/>
            <person name="Nierman W.C."/>
            <person name="Milne T."/>
            <person name="Madden K."/>
        </authorList>
    </citation>
    <scope>NUCLEOTIDE SEQUENCE [LARGE SCALE GENOMIC DNA]</scope>
    <source>
        <strain evidence="10">NIH 2624 / FGSC A1156</strain>
    </source>
</reference>
<dbReference type="VEuPathDB" id="FungiDB:ATEG_03951"/>
<evidence type="ECO:0000313" key="9">
    <source>
        <dbReference type="EMBL" id="EAU35753.1"/>
    </source>
</evidence>
<organism evidence="9 10">
    <name type="scientific">Aspergillus terreus (strain NIH 2624 / FGSC A1156)</name>
    <dbReference type="NCBI Taxonomy" id="341663"/>
    <lineage>
        <taxon>Eukaryota</taxon>
        <taxon>Fungi</taxon>
        <taxon>Dikarya</taxon>
        <taxon>Ascomycota</taxon>
        <taxon>Pezizomycotina</taxon>
        <taxon>Eurotiomycetes</taxon>
        <taxon>Eurotiomycetidae</taxon>
        <taxon>Eurotiales</taxon>
        <taxon>Aspergillaceae</taxon>
        <taxon>Aspergillus</taxon>
        <taxon>Aspergillus subgen. Circumdati</taxon>
    </lineage>
</organism>
<dbReference type="RefSeq" id="XP_001213129.1">
    <property type="nucleotide sequence ID" value="XM_001213129.1"/>
</dbReference>
<dbReference type="InterPro" id="IPR002401">
    <property type="entry name" value="Cyt_P450_E_grp-I"/>
</dbReference>